<feature type="region of interest" description="Disordered" evidence="1">
    <location>
        <begin position="1"/>
        <end position="24"/>
    </location>
</feature>
<name>A0A175YKG4_DAUCS</name>
<proteinExistence type="predicted"/>
<reference evidence="2" key="1">
    <citation type="journal article" date="2016" name="Nat. Genet.">
        <title>A high-quality carrot genome assembly provides new insights into carotenoid accumulation and asterid genome evolution.</title>
        <authorList>
            <person name="Iorizzo M."/>
            <person name="Ellison S."/>
            <person name="Senalik D."/>
            <person name="Zeng P."/>
            <person name="Satapoomin P."/>
            <person name="Huang J."/>
            <person name="Bowman M."/>
            <person name="Iovene M."/>
            <person name="Sanseverino W."/>
            <person name="Cavagnaro P."/>
            <person name="Yildiz M."/>
            <person name="Macko-Podgorni A."/>
            <person name="Moranska E."/>
            <person name="Grzebelus E."/>
            <person name="Grzebelus D."/>
            <person name="Ashrafi H."/>
            <person name="Zheng Z."/>
            <person name="Cheng S."/>
            <person name="Spooner D."/>
            <person name="Van Deynze A."/>
            <person name="Simon P."/>
        </authorList>
    </citation>
    <scope>NUCLEOTIDE SEQUENCE [LARGE SCALE GENOMIC DNA]</scope>
    <source>
        <tissue evidence="2">Leaf</tissue>
    </source>
</reference>
<evidence type="ECO:0000313" key="2">
    <source>
        <dbReference type="EMBL" id="KZM84069.1"/>
    </source>
</evidence>
<evidence type="ECO:0000256" key="1">
    <source>
        <dbReference type="SAM" id="MobiDB-lite"/>
    </source>
</evidence>
<sequence>MDRKRVQPAQTSSESDGLEPQMEKPNVKSFTLKFDIVGDKFDKLGEKIEYLSAIERLMEVIQLSRYSWKDNAED</sequence>
<comment type="caution">
    <text evidence="2">The sequence shown here is derived from an EMBL/GenBank/DDBJ whole genome shotgun (WGS) entry which is preliminary data.</text>
</comment>
<dbReference type="EMBL" id="LNRQ01000008">
    <property type="protein sequence ID" value="KZM84069.1"/>
    <property type="molecule type" value="Genomic_DNA"/>
</dbReference>
<gene>
    <name evidence="2" type="ORF">DCAR_028509</name>
</gene>
<organism evidence="2">
    <name type="scientific">Daucus carota subsp. sativus</name>
    <name type="common">Carrot</name>
    <dbReference type="NCBI Taxonomy" id="79200"/>
    <lineage>
        <taxon>Eukaryota</taxon>
        <taxon>Viridiplantae</taxon>
        <taxon>Streptophyta</taxon>
        <taxon>Embryophyta</taxon>
        <taxon>Tracheophyta</taxon>
        <taxon>Spermatophyta</taxon>
        <taxon>Magnoliopsida</taxon>
        <taxon>eudicotyledons</taxon>
        <taxon>Gunneridae</taxon>
        <taxon>Pentapetalae</taxon>
        <taxon>asterids</taxon>
        <taxon>campanulids</taxon>
        <taxon>Apiales</taxon>
        <taxon>Apiaceae</taxon>
        <taxon>Apioideae</taxon>
        <taxon>Scandiceae</taxon>
        <taxon>Daucinae</taxon>
        <taxon>Daucus</taxon>
        <taxon>Daucus sect. Daucus</taxon>
    </lineage>
</organism>
<protein>
    <submittedName>
        <fullName evidence="2">Uncharacterized protein</fullName>
    </submittedName>
</protein>
<dbReference type="Gramene" id="KZM84069">
    <property type="protein sequence ID" value="KZM84069"/>
    <property type="gene ID" value="DCAR_028509"/>
</dbReference>
<accession>A0A175YKG4</accession>
<dbReference type="AlphaFoldDB" id="A0A175YKG4"/>